<keyword evidence="1" id="KW-0812">Transmembrane</keyword>
<protein>
    <submittedName>
        <fullName evidence="2">Uncharacterized protein</fullName>
    </submittedName>
</protein>
<organism evidence="2 3">
    <name type="scientific">Aspergillus taichungensis</name>
    <dbReference type="NCBI Taxonomy" id="482145"/>
    <lineage>
        <taxon>Eukaryota</taxon>
        <taxon>Fungi</taxon>
        <taxon>Dikarya</taxon>
        <taxon>Ascomycota</taxon>
        <taxon>Pezizomycotina</taxon>
        <taxon>Eurotiomycetes</taxon>
        <taxon>Eurotiomycetidae</taxon>
        <taxon>Eurotiales</taxon>
        <taxon>Aspergillaceae</taxon>
        <taxon>Aspergillus</taxon>
        <taxon>Aspergillus subgen. Circumdati</taxon>
    </lineage>
</organism>
<name>A0A2J5HFS6_9EURO</name>
<dbReference type="EMBL" id="KZ559636">
    <property type="protein sequence ID" value="PLN75814.1"/>
    <property type="molecule type" value="Genomic_DNA"/>
</dbReference>
<keyword evidence="1" id="KW-1133">Transmembrane helix</keyword>
<evidence type="ECO:0000313" key="3">
    <source>
        <dbReference type="Proteomes" id="UP000235023"/>
    </source>
</evidence>
<evidence type="ECO:0000313" key="2">
    <source>
        <dbReference type="EMBL" id="PLN75814.1"/>
    </source>
</evidence>
<proteinExistence type="predicted"/>
<keyword evidence="1" id="KW-0472">Membrane</keyword>
<evidence type="ECO:0000256" key="1">
    <source>
        <dbReference type="SAM" id="Phobius"/>
    </source>
</evidence>
<reference evidence="3" key="1">
    <citation type="submission" date="2017-12" db="EMBL/GenBank/DDBJ databases">
        <authorList>
            <consortium name="DOE Joint Genome Institute"/>
            <person name="Mondo S.J."/>
            <person name="Kjaerbolling I."/>
            <person name="Vesth T.C."/>
            <person name="Frisvad J.C."/>
            <person name="Nybo J.L."/>
            <person name="Theobald S."/>
            <person name="Kuo A."/>
            <person name="Bowyer P."/>
            <person name="Matsuda Y."/>
            <person name="Lyhne E.K."/>
            <person name="Kogle M.E."/>
            <person name="Clum A."/>
            <person name="Lipzen A."/>
            <person name="Salamov A."/>
            <person name="Ngan C.Y."/>
            <person name="Daum C."/>
            <person name="Chiniquy J."/>
            <person name="Barry K."/>
            <person name="LaButti K."/>
            <person name="Haridas S."/>
            <person name="Simmons B.A."/>
            <person name="Magnuson J.K."/>
            <person name="Mortensen U.H."/>
            <person name="Larsen T.O."/>
            <person name="Grigoriev I.V."/>
            <person name="Baker S.E."/>
            <person name="Andersen M.R."/>
            <person name="Nordberg H.P."/>
            <person name="Cantor M.N."/>
            <person name="Hua S.X."/>
        </authorList>
    </citation>
    <scope>NUCLEOTIDE SEQUENCE [LARGE SCALE GENOMIC DNA]</scope>
    <source>
        <strain evidence="3">IBT 19404</strain>
    </source>
</reference>
<sequence>MNPKMPPSLSESSKNNTPILLLHTLLALNIDLLMATLTSIPPALSGPILSPLYVLSLQLLVACLVVMLLCRTTGQVFDLRVNSSIAVLVLAYGVFPLPALVRVLVDGVLPRMCRC</sequence>
<keyword evidence="3" id="KW-1185">Reference proteome</keyword>
<feature type="transmembrane region" description="Helical" evidence="1">
    <location>
        <begin position="52"/>
        <end position="69"/>
    </location>
</feature>
<dbReference type="AlphaFoldDB" id="A0A2J5HFS6"/>
<dbReference type="Proteomes" id="UP000235023">
    <property type="component" value="Unassembled WGS sequence"/>
</dbReference>
<feature type="transmembrane region" description="Helical" evidence="1">
    <location>
        <begin position="20"/>
        <end position="40"/>
    </location>
</feature>
<gene>
    <name evidence="2" type="ORF">BDW42DRAFT_180034</name>
</gene>
<feature type="transmembrane region" description="Helical" evidence="1">
    <location>
        <begin position="81"/>
        <end position="105"/>
    </location>
</feature>
<accession>A0A2J5HFS6</accession>